<protein>
    <recommendedName>
        <fullName evidence="2">N-acetyltransferase domain-containing protein</fullName>
    </recommendedName>
</protein>
<dbReference type="EMBL" id="MLCF01000002">
    <property type="protein sequence ID" value="OIV39329.1"/>
    <property type="molecule type" value="Genomic_DNA"/>
</dbReference>
<dbReference type="Pfam" id="PF13302">
    <property type="entry name" value="Acetyltransf_3"/>
    <property type="match status" value="1"/>
</dbReference>
<dbReference type="PROSITE" id="PS51186">
    <property type="entry name" value="GNAT"/>
    <property type="match status" value="1"/>
</dbReference>
<feature type="domain" description="N-acetyltransferase" evidence="2">
    <location>
        <begin position="1"/>
        <end position="102"/>
    </location>
</feature>
<dbReference type="PANTHER" id="PTHR43792">
    <property type="entry name" value="GNAT FAMILY, PUTATIVE (AFU_ORTHOLOGUE AFUA_3G00765)-RELATED-RELATED"/>
    <property type="match status" value="1"/>
</dbReference>
<proteinExistence type="predicted"/>
<organism evidence="3 4">
    <name type="scientific">Mangrovactinospora gilvigrisea</name>
    <dbReference type="NCBI Taxonomy" id="1428644"/>
    <lineage>
        <taxon>Bacteria</taxon>
        <taxon>Bacillati</taxon>
        <taxon>Actinomycetota</taxon>
        <taxon>Actinomycetes</taxon>
        <taxon>Kitasatosporales</taxon>
        <taxon>Streptomycetaceae</taxon>
        <taxon>Mangrovactinospora</taxon>
    </lineage>
</organism>
<dbReference type="STRING" id="1428644.BIV57_00320"/>
<dbReference type="PANTHER" id="PTHR43792:SF1">
    <property type="entry name" value="N-ACETYLTRANSFERASE DOMAIN-CONTAINING PROTEIN"/>
    <property type="match status" value="1"/>
</dbReference>
<accession>A0A1J7C0T9</accession>
<sequence length="119" mass="13178">MLREQQTVVGSLSIDSPSRFEGRRELALSFLPEHWGHGYAREAVSALIDWALIAIPNDTPTVIAATQVANHRSRRLLEAVGMKEIDRFEKWGAAQIMYSTDPDRPCDRTAGAGNSSSRP</sequence>
<feature type="region of interest" description="Disordered" evidence="1">
    <location>
        <begin position="99"/>
        <end position="119"/>
    </location>
</feature>
<dbReference type="SUPFAM" id="SSF55729">
    <property type="entry name" value="Acyl-CoA N-acyltransferases (Nat)"/>
    <property type="match status" value="1"/>
</dbReference>
<reference evidence="3 4" key="1">
    <citation type="submission" date="2016-10" db="EMBL/GenBank/DDBJ databases">
        <title>Genome sequence of Streptomyces gilvigriseus MUSC 26.</title>
        <authorList>
            <person name="Lee L.-H."/>
            <person name="Ser H.-L."/>
        </authorList>
    </citation>
    <scope>NUCLEOTIDE SEQUENCE [LARGE SCALE GENOMIC DNA]</scope>
    <source>
        <strain evidence="3 4">MUSC 26</strain>
    </source>
</reference>
<keyword evidence="4" id="KW-1185">Reference proteome</keyword>
<name>A0A1J7C0T9_9ACTN</name>
<dbReference type="Proteomes" id="UP000243342">
    <property type="component" value="Unassembled WGS sequence"/>
</dbReference>
<evidence type="ECO:0000256" key="1">
    <source>
        <dbReference type="SAM" id="MobiDB-lite"/>
    </source>
</evidence>
<gene>
    <name evidence="3" type="ORF">BIV57_00320</name>
</gene>
<dbReference type="OrthoDB" id="3533156at2"/>
<evidence type="ECO:0000259" key="2">
    <source>
        <dbReference type="PROSITE" id="PS51186"/>
    </source>
</evidence>
<dbReference type="InterPro" id="IPR016181">
    <property type="entry name" value="Acyl_CoA_acyltransferase"/>
</dbReference>
<dbReference type="CDD" id="cd04301">
    <property type="entry name" value="NAT_SF"/>
    <property type="match status" value="1"/>
</dbReference>
<dbReference type="InterPro" id="IPR000182">
    <property type="entry name" value="GNAT_dom"/>
</dbReference>
<dbReference type="Gene3D" id="3.40.630.30">
    <property type="match status" value="1"/>
</dbReference>
<evidence type="ECO:0000313" key="3">
    <source>
        <dbReference type="EMBL" id="OIV39329.1"/>
    </source>
</evidence>
<dbReference type="AlphaFoldDB" id="A0A1J7C0T9"/>
<dbReference type="RefSeq" id="WP_071654529.1">
    <property type="nucleotide sequence ID" value="NZ_MLCF01000002.1"/>
</dbReference>
<comment type="caution">
    <text evidence="3">The sequence shown here is derived from an EMBL/GenBank/DDBJ whole genome shotgun (WGS) entry which is preliminary data.</text>
</comment>
<evidence type="ECO:0000313" key="4">
    <source>
        <dbReference type="Proteomes" id="UP000243342"/>
    </source>
</evidence>
<dbReference type="GO" id="GO:0016747">
    <property type="term" value="F:acyltransferase activity, transferring groups other than amino-acyl groups"/>
    <property type="evidence" value="ECO:0007669"/>
    <property type="project" value="InterPro"/>
</dbReference>
<dbReference type="InterPro" id="IPR051531">
    <property type="entry name" value="N-acetyltransferase"/>
</dbReference>